<accession>A0A2P2JBD5</accession>
<protein>
    <submittedName>
        <fullName evidence="1">Uncharacterized protein</fullName>
    </submittedName>
</protein>
<reference evidence="1" key="1">
    <citation type="submission" date="2018-02" db="EMBL/GenBank/DDBJ databases">
        <title>Rhizophora mucronata_Transcriptome.</title>
        <authorList>
            <person name="Meera S.P."/>
            <person name="Sreeshan A."/>
            <person name="Augustine A."/>
        </authorList>
    </citation>
    <scope>NUCLEOTIDE SEQUENCE</scope>
    <source>
        <tissue evidence="1">Leaf</tissue>
    </source>
</reference>
<dbReference type="EMBL" id="GGEC01010298">
    <property type="protein sequence ID" value="MBW90781.1"/>
    <property type="molecule type" value="Transcribed_RNA"/>
</dbReference>
<name>A0A2P2JBD5_RHIMU</name>
<evidence type="ECO:0000313" key="1">
    <source>
        <dbReference type="EMBL" id="MBW90781.1"/>
    </source>
</evidence>
<organism evidence="1">
    <name type="scientific">Rhizophora mucronata</name>
    <name type="common">Asiatic mangrove</name>
    <dbReference type="NCBI Taxonomy" id="61149"/>
    <lineage>
        <taxon>Eukaryota</taxon>
        <taxon>Viridiplantae</taxon>
        <taxon>Streptophyta</taxon>
        <taxon>Embryophyta</taxon>
        <taxon>Tracheophyta</taxon>
        <taxon>Spermatophyta</taxon>
        <taxon>Magnoliopsida</taxon>
        <taxon>eudicotyledons</taxon>
        <taxon>Gunneridae</taxon>
        <taxon>Pentapetalae</taxon>
        <taxon>rosids</taxon>
        <taxon>fabids</taxon>
        <taxon>Malpighiales</taxon>
        <taxon>Rhizophoraceae</taxon>
        <taxon>Rhizophora</taxon>
    </lineage>
</organism>
<sequence length="15" mass="1716">MAIERGERRTSLLSP</sequence>
<proteinExistence type="predicted"/>